<dbReference type="PANTHER" id="PTHR11360">
    <property type="entry name" value="MONOCARBOXYLATE TRANSPORTER"/>
    <property type="match status" value="1"/>
</dbReference>
<feature type="transmembrane region" description="Helical" evidence="4">
    <location>
        <begin position="353"/>
        <end position="372"/>
    </location>
</feature>
<sequence>MDSSHDIELATRTPLPPSSSTVAVSLSDASDVSETSLRNESSLAPVDGGFGAWSYLAGTFVVETIVWGFPDAYGSFLSEYLLDPTYASQPSAATALPLIGPLSSGMMYFSGFIIYPLIARYPFTRRWMMWIGVVISFLGLFTATYTTKVYKMVILQGCVYGLGGSLLYAPTISYMSEWFVNRRGLANGIIFAGTAAGGLIVPLVVPRLIAAYGPAKALRIISIVFTAVTILGLPFIKGRLPESRVSGPRARPTDRSWMYDKTIWFLLAANTFHGFGYFVPLVWLPTFATSLGLSSNTASLTLALLNGSSVVGRIGFGFLSDRIDPWLLAMVILTSASLSIFILWGVFSSSFAGLLVFSIVYGSIAGGWTCLWTSFIKPIAKDNLTLSTSLFGYLLVSRGLGNVLSTPISTLLSNSHVSKSSRVYHLKTGFDVAGGKFETMIVYVGACFACAALVVGMNWTMTRLKGRLGQQADAIRSSNVF</sequence>
<feature type="region of interest" description="Disordered" evidence="3">
    <location>
        <begin position="1"/>
        <end position="21"/>
    </location>
</feature>
<dbReference type="OrthoDB" id="2213137at2759"/>
<reference evidence="6" key="1">
    <citation type="journal article" date="2012" name="Science">
        <title>The Paleozoic origin of enzymatic lignin decomposition reconstructed from 31 fungal genomes.</title>
        <authorList>
            <person name="Floudas D."/>
            <person name="Binder M."/>
            <person name="Riley R."/>
            <person name="Barry K."/>
            <person name="Blanchette R.A."/>
            <person name="Henrissat B."/>
            <person name="Martinez A.T."/>
            <person name="Otillar R."/>
            <person name="Spatafora J.W."/>
            <person name="Yadav J.S."/>
            <person name="Aerts A."/>
            <person name="Benoit I."/>
            <person name="Boyd A."/>
            <person name="Carlson A."/>
            <person name="Copeland A."/>
            <person name="Coutinho P.M."/>
            <person name="de Vries R.P."/>
            <person name="Ferreira P."/>
            <person name="Findley K."/>
            <person name="Foster B."/>
            <person name="Gaskell J."/>
            <person name="Glotzer D."/>
            <person name="Gorecki P."/>
            <person name="Heitman J."/>
            <person name="Hesse C."/>
            <person name="Hori C."/>
            <person name="Igarashi K."/>
            <person name="Jurgens J.A."/>
            <person name="Kallen N."/>
            <person name="Kersten P."/>
            <person name="Kohler A."/>
            <person name="Kuees U."/>
            <person name="Kumar T.K.A."/>
            <person name="Kuo A."/>
            <person name="LaButti K."/>
            <person name="Larrondo L.F."/>
            <person name="Lindquist E."/>
            <person name="Ling A."/>
            <person name="Lombard V."/>
            <person name="Lucas S."/>
            <person name="Lundell T."/>
            <person name="Martin R."/>
            <person name="McLaughlin D.J."/>
            <person name="Morgenstern I."/>
            <person name="Morin E."/>
            <person name="Murat C."/>
            <person name="Nagy L.G."/>
            <person name="Nolan M."/>
            <person name="Ohm R.A."/>
            <person name="Patyshakuliyeva A."/>
            <person name="Rokas A."/>
            <person name="Ruiz-Duenas F.J."/>
            <person name="Sabat G."/>
            <person name="Salamov A."/>
            <person name="Samejima M."/>
            <person name="Schmutz J."/>
            <person name="Slot J.C."/>
            <person name="St John F."/>
            <person name="Stenlid J."/>
            <person name="Sun H."/>
            <person name="Sun S."/>
            <person name="Syed K."/>
            <person name="Tsang A."/>
            <person name="Wiebenga A."/>
            <person name="Young D."/>
            <person name="Pisabarro A."/>
            <person name="Eastwood D.C."/>
            <person name="Martin F."/>
            <person name="Cullen D."/>
            <person name="Grigoriev I.V."/>
            <person name="Hibbett D.S."/>
        </authorList>
    </citation>
    <scope>NUCLEOTIDE SEQUENCE [LARGE SCALE GENOMIC DNA]</scope>
    <source>
        <strain evidence="6">RWD-64-598 SS2</strain>
    </source>
</reference>
<feature type="transmembrane region" description="Helical" evidence="4">
    <location>
        <begin position="92"/>
        <end position="115"/>
    </location>
</feature>
<evidence type="ECO:0000256" key="2">
    <source>
        <dbReference type="ARBA" id="ARBA00006727"/>
    </source>
</evidence>
<dbReference type="Gene3D" id="1.20.1250.20">
    <property type="entry name" value="MFS general substrate transporter like domains"/>
    <property type="match status" value="2"/>
</dbReference>
<feature type="transmembrane region" description="Helical" evidence="4">
    <location>
        <begin position="184"/>
        <end position="205"/>
    </location>
</feature>
<dbReference type="Pfam" id="PF07690">
    <property type="entry name" value="MFS_1"/>
    <property type="match status" value="1"/>
</dbReference>
<keyword evidence="6" id="KW-1185">Reference proteome</keyword>
<dbReference type="Proteomes" id="UP000053558">
    <property type="component" value="Unassembled WGS sequence"/>
</dbReference>
<evidence type="ECO:0000256" key="1">
    <source>
        <dbReference type="ARBA" id="ARBA00004141"/>
    </source>
</evidence>
<dbReference type="SUPFAM" id="SSF103473">
    <property type="entry name" value="MFS general substrate transporter"/>
    <property type="match status" value="1"/>
</dbReference>
<feature type="transmembrane region" description="Helical" evidence="4">
    <location>
        <begin position="440"/>
        <end position="461"/>
    </location>
</feature>
<comment type="similarity">
    <text evidence="2">Belongs to the major facilitator superfamily. Monocarboxylate porter (TC 2.A.1.13) family.</text>
</comment>
<dbReference type="OMA" id="CYSATWS"/>
<evidence type="ECO:0000256" key="3">
    <source>
        <dbReference type="SAM" id="MobiDB-lite"/>
    </source>
</evidence>
<keyword evidence="4" id="KW-1133">Transmembrane helix</keyword>
<evidence type="ECO:0000256" key="4">
    <source>
        <dbReference type="SAM" id="Phobius"/>
    </source>
</evidence>
<keyword evidence="4" id="KW-0812">Transmembrane</keyword>
<dbReference type="GO" id="GO:0022857">
    <property type="term" value="F:transmembrane transporter activity"/>
    <property type="evidence" value="ECO:0007669"/>
    <property type="project" value="InterPro"/>
</dbReference>
<dbReference type="GO" id="GO:0016020">
    <property type="term" value="C:membrane"/>
    <property type="evidence" value="ECO:0007669"/>
    <property type="project" value="UniProtKB-SubCell"/>
</dbReference>
<comment type="caution">
    <text evidence="5">The sequence shown here is derived from an EMBL/GenBank/DDBJ whole genome shotgun (WGS) entry which is preliminary data.</text>
</comment>
<feature type="transmembrane region" description="Helical" evidence="4">
    <location>
        <begin position="153"/>
        <end position="172"/>
    </location>
</feature>
<gene>
    <name evidence="5" type="ORF">CONPUDRAFT_101172</name>
</gene>
<protein>
    <submittedName>
        <fullName evidence="5">MFS general substrate transporter</fullName>
    </submittedName>
</protein>
<comment type="subcellular location">
    <subcellularLocation>
        <location evidence="1">Membrane</location>
        <topology evidence="1">Multi-pass membrane protein</topology>
    </subcellularLocation>
</comment>
<evidence type="ECO:0000313" key="6">
    <source>
        <dbReference type="Proteomes" id="UP000053558"/>
    </source>
</evidence>
<evidence type="ECO:0000313" key="5">
    <source>
        <dbReference type="EMBL" id="EIW82815.1"/>
    </source>
</evidence>
<keyword evidence="4" id="KW-0472">Membrane</keyword>
<dbReference type="AlphaFoldDB" id="A0A5M3MVS0"/>
<feature type="transmembrane region" description="Helical" evidence="4">
    <location>
        <begin position="217"/>
        <end position="236"/>
    </location>
</feature>
<dbReference type="RefSeq" id="XP_007766776.1">
    <property type="nucleotide sequence ID" value="XM_007768586.1"/>
</dbReference>
<dbReference type="PANTHER" id="PTHR11360:SF287">
    <property type="entry name" value="MFS MONOCARBOXYLATE TRANSPORTER"/>
    <property type="match status" value="1"/>
</dbReference>
<dbReference type="EMBL" id="JH711576">
    <property type="protein sequence ID" value="EIW82815.1"/>
    <property type="molecule type" value="Genomic_DNA"/>
</dbReference>
<organism evidence="5 6">
    <name type="scientific">Coniophora puteana (strain RWD-64-598)</name>
    <name type="common">Brown rot fungus</name>
    <dbReference type="NCBI Taxonomy" id="741705"/>
    <lineage>
        <taxon>Eukaryota</taxon>
        <taxon>Fungi</taxon>
        <taxon>Dikarya</taxon>
        <taxon>Basidiomycota</taxon>
        <taxon>Agaricomycotina</taxon>
        <taxon>Agaricomycetes</taxon>
        <taxon>Agaricomycetidae</taxon>
        <taxon>Boletales</taxon>
        <taxon>Coniophorineae</taxon>
        <taxon>Coniophoraceae</taxon>
        <taxon>Coniophora</taxon>
    </lineage>
</organism>
<feature type="transmembrane region" description="Helical" evidence="4">
    <location>
        <begin position="127"/>
        <end position="147"/>
    </location>
</feature>
<dbReference type="GeneID" id="19198280"/>
<proteinExistence type="inferred from homology"/>
<dbReference type="InterPro" id="IPR036259">
    <property type="entry name" value="MFS_trans_sf"/>
</dbReference>
<name>A0A5M3MVS0_CONPW</name>
<dbReference type="KEGG" id="cput:CONPUDRAFT_101172"/>
<accession>A0A5M3MVS0</accession>
<dbReference type="InterPro" id="IPR011701">
    <property type="entry name" value="MFS"/>
</dbReference>
<dbReference type="InterPro" id="IPR050327">
    <property type="entry name" value="Proton-linked_MCT"/>
</dbReference>
<feature type="transmembrane region" description="Helical" evidence="4">
    <location>
        <begin position="326"/>
        <end position="347"/>
    </location>
</feature>
<feature type="transmembrane region" description="Helical" evidence="4">
    <location>
        <begin position="257"/>
        <end position="278"/>
    </location>
</feature>